<gene>
    <name evidence="1" type="ORF">IHE71_22520</name>
</gene>
<name>A0ABR9N475_9MICO</name>
<keyword evidence="2" id="KW-1185">Reference proteome</keyword>
<evidence type="ECO:0000313" key="1">
    <source>
        <dbReference type="EMBL" id="MBE1878476.1"/>
    </source>
</evidence>
<organism evidence="1 2">
    <name type="scientific">Myceligenerans pegani</name>
    <dbReference type="NCBI Taxonomy" id="2776917"/>
    <lineage>
        <taxon>Bacteria</taxon>
        <taxon>Bacillati</taxon>
        <taxon>Actinomycetota</taxon>
        <taxon>Actinomycetes</taxon>
        <taxon>Micrococcales</taxon>
        <taxon>Promicromonosporaceae</taxon>
        <taxon>Myceligenerans</taxon>
    </lineage>
</organism>
<dbReference type="EMBL" id="JADAQT010000108">
    <property type="protein sequence ID" value="MBE1878476.1"/>
    <property type="molecule type" value="Genomic_DNA"/>
</dbReference>
<accession>A0ABR9N475</accession>
<reference evidence="1 2" key="1">
    <citation type="submission" date="2020-10" db="EMBL/GenBank/DDBJ databases">
        <title>Myceligenerans pegani sp. nov., an endophytic actinomycete isolated from Peganum harmala L. in Xinjiang, China.</title>
        <authorList>
            <person name="Xin L."/>
        </authorList>
    </citation>
    <scope>NUCLEOTIDE SEQUENCE [LARGE SCALE GENOMIC DNA]</scope>
    <source>
        <strain evidence="1 2">TRM65318</strain>
    </source>
</reference>
<dbReference type="Proteomes" id="UP000625527">
    <property type="component" value="Unassembled WGS sequence"/>
</dbReference>
<dbReference type="RefSeq" id="WP_192864997.1">
    <property type="nucleotide sequence ID" value="NZ_JADAQT010000108.1"/>
</dbReference>
<sequence>MDPVIQTFSAGRRLALRPSQAEDLVQRLRARMVSETYTWQESTQVPVAPGPSPSGPTLADVLDAEVRRLVVTAPVGGLVLVESSGQAPFDATTCAELSREAPVYDLGADIWIPFGLGISMKMLADCLEQPCRVYDLGPARE</sequence>
<proteinExistence type="predicted"/>
<evidence type="ECO:0000313" key="2">
    <source>
        <dbReference type="Proteomes" id="UP000625527"/>
    </source>
</evidence>
<protein>
    <submittedName>
        <fullName evidence="1">Uncharacterized protein</fullName>
    </submittedName>
</protein>
<comment type="caution">
    <text evidence="1">The sequence shown here is derived from an EMBL/GenBank/DDBJ whole genome shotgun (WGS) entry which is preliminary data.</text>
</comment>